<keyword evidence="2 5" id="KW-0560">Oxidoreductase</keyword>
<dbReference type="Proteomes" id="UP000253782">
    <property type="component" value="Unassembled WGS sequence"/>
</dbReference>
<protein>
    <submittedName>
        <fullName evidence="5">3-oxoacyl-ACP reductase FabG</fullName>
        <ecNumber evidence="5">1.1.1.100</ecNumber>
    </submittedName>
</protein>
<dbReference type="PRINTS" id="PR00081">
    <property type="entry name" value="GDHRDH"/>
</dbReference>
<evidence type="ECO:0000259" key="4">
    <source>
        <dbReference type="SMART" id="SM00822"/>
    </source>
</evidence>
<reference evidence="5 6" key="1">
    <citation type="submission" date="2018-07" db="EMBL/GenBank/DDBJ databases">
        <title>Dyella tabacisoli L4-6T, whole genome shotgun sequence.</title>
        <authorList>
            <person name="Zhou X.-K."/>
            <person name="Li W.-J."/>
            <person name="Duan Y.-Q."/>
        </authorList>
    </citation>
    <scope>NUCLEOTIDE SEQUENCE [LARGE SCALE GENOMIC DNA]</scope>
    <source>
        <strain evidence="5 6">L4-6</strain>
    </source>
</reference>
<comment type="caution">
    <text evidence="5">The sequence shown here is derived from an EMBL/GenBank/DDBJ whole genome shotgun (WGS) entry which is preliminary data.</text>
</comment>
<keyword evidence="6" id="KW-1185">Reference proteome</keyword>
<name>A0A369ULA6_9GAMM</name>
<dbReference type="EMBL" id="QQAH01000011">
    <property type="protein sequence ID" value="RDD81311.1"/>
    <property type="molecule type" value="Genomic_DNA"/>
</dbReference>
<dbReference type="PANTHER" id="PTHR42879">
    <property type="entry name" value="3-OXOACYL-(ACYL-CARRIER-PROTEIN) REDUCTASE"/>
    <property type="match status" value="1"/>
</dbReference>
<dbReference type="InterPro" id="IPR002347">
    <property type="entry name" value="SDR_fam"/>
</dbReference>
<sequence>MQTALVTGGSGDIGAAICLQLAKQGLLVYVHAHKNPEKAEAVARQIRKAGGKAQVIVFDINDTAHTQQLLSELSETTPIDVLVNNAGTLHDAPMAGMEFDAWSRIVNTTLHGFFNVTKPLLMPMIRKRKGRIINMSSVAGITGVRGQTNYAAAKSGLHGATKSLAHELANRNITVNAVAPGVIDGGMAKGKFDAALLKAIVPMQRAGRVEEVSALVGFLASDAASYITGQIISVNGGMA</sequence>
<dbReference type="AlphaFoldDB" id="A0A369ULA6"/>
<evidence type="ECO:0000313" key="6">
    <source>
        <dbReference type="Proteomes" id="UP000253782"/>
    </source>
</evidence>
<organism evidence="5 6">
    <name type="scientific">Dyella tabacisoli</name>
    <dbReference type="NCBI Taxonomy" id="2282381"/>
    <lineage>
        <taxon>Bacteria</taxon>
        <taxon>Pseudomonadati</taxon>
        <taxon>Pseudomonadota</taxon>
        <taxon>Gammaproteobacteria</taxon>
        <taxon>Lysobacterales</taxon>
        <taxon>Rhodanobacteraceae</taxon>
        <taxon>Dyella</taxon>
    </lineage>
</organism>
<dbReference type="SMART" id="SM00822">
    <property type="entry name" value="PKS_KR"/>
    <property type="match status" value="1"/>
</dbReference>
<dbReference type="EC" id="1.1.1.100" evidence="5"/>
<dbReference type="NCBIfam" id="NF009466">
    <property type="entry name" value="PRK12826.1-2"/>
    <property type="match status" value="1"/>
</dbReference>
<proteinExistence type="inferred from homology"/>
<feature type="domain" description="Ketoreductase" evidence="4">
    <location>
        <begin position="2"/>
        <end position="186"/>
    </location>
</feature>
<accession>A0A369ULA6</accession>
<gene>
    <name evidence="5" type="ORF">DVJ77_13465</name>
</gene>
<dbReference type="NCBIfam" id="NF004200">
    <property type="entry name" value="PRK05653.1-5"/>
    <property type="match status" value="1"/>
</dbReference>
<dbReference type="PRINTS" id="PR00080">
    <property type="entry name" value="SDRFAMILY"/>
</dbReference>
<evidence type="ECO:0000313" key="5">
    <source>
        <dbReference type="EMBL" id="RDD81311.1"/>
    </source>
</evidence>
<dbReference type="PANTHER" id="PTHR42879:SF2">
    <property type="entry name" value="3-OXOACYL-[ACYL-CARRIER-PROTEIN] REDUCTASE FABG"/>
    <property type="match status" value="1"/>
</dbReference>
<dbReference type="Pfam" id="PF00106">
    <property type="entry name" value="adh_short"/>
    <property type="match status" value="1"/>
</dbReference>
<dbReference type="SUPFAM" id="SSF51735">
    <property type="entry name" value="NAD(P)-binding Rossmann-fold domains"/>
    <property type="match status" value="1"/>
</dbReference>
<dbReference type="FunFam" id="3.40.50.720:FF:000173">
    <property type="entry name" value="3-oxoacyl-[acyl-carrier protein] reductase"/>
    <property type="match status" value="1"/>
</dbReference>
<evidence type="ECO:0000256" key="3">
    <source>
        <dbReference type="RuleBase" id="RU000363"/>
    </source>
</evidence>
<dbReference type="InterPro" id="IPR057326">
    <property type="entry name" value="KR_dom"/>
</dbReference>
<comment type="similarity">
    <text evidence="1 3">Belongs to the short-chain dehydrogenases/reductases (SDR) family.</text>
</comment>
<dbReference type="Gene3D" id="3.40.50.720">
    <property type="entry name" value="NAD(P)-binding Rossmann-like Domain"/>
    <property type="match status" value="1"/>
</dbReference>
<dbReference type="InterPro" id="IPR036291">
    <property type="entry name" value="NAD(P)-bd_dom_sf"/>
</dbReference>
<evidence type="ECO:0000256" key="2">
    <source>
        <dbReference type="ARBA" id="ARBA00023002"/>
    </source>
</evidence>
<dbReference type="OrthoDB" id="9804774at2"/>
<dbReference type="InterPro" id="IPR050259">
    <property type="entry name" value="SDR"/>
</dbReference>
<evidence type="ECO:0000256" key="1">
    <source>
        <dbReference type="ARBA" id="ARBA00006484"/>
    </source>
</evidence>
<dbReference type="RefSeq" id="WP_114846024.1">
    <property type="nucleotide sequence ID" value="NZ_JBHSPE010000020.1"/>
</dbReference>
<dbReference type="GO" id="GO:0004316">
    <property type="term" value="F:3-oxoacyl-[acyl-carrier-protein] reductase (NADPH) activity"/>
    <property type="evidence" value="ECO:0007669"/>
    <property type="project" value="UniProtKB-EC"/>
</dbReference>